<dbReference type="InterPro" id="IPR023631">
    <property type="entry name" value="Amidase_dom"/>
</dbReference>
<dbReference type="PANTHER" id="PTHR42678:SF34">
    <property type="entry name" value="OS04G0183300 PROTEIN"/>
    <property type="match status" value="1"/>
</dbReference>
<feature type="domain" description="Amidase" evidence="2">
    <location>
        <begin position="70"/>
        <end position="506"/>
    </location>
</feature>
<dbReference type="Gene3D" id="3.90.1300.10">
    <property type="entry name" value="Amidase signature (AS) domain"/>
    <property type="match status" value="1"/>
</dbReference>
<dbReference type="OrthoDB" id="8872210at2"/>
<evidence type="ECO:0000313" key="3">
    <source>
        <dbReference type="EMBL" id="RAK58408.1"/>
    </source>
</evidence>
<protein>
    <submittedName>
        <fullName evidence="3">Amidase</fullName>
    </submittedName>
</protein>
<dbReference type="RefSeq" id="WP_111455680.1">
    <property type="nucleotide sequence ID" value="NZ_QFYP01000001.1"/>
</dbReference>
<evidence type="ECO:0000259" key="2">
    <source>
        <dbReference type="Pfam" id="PF01425"/>
    </source>
</evidence>
<dbReference type="Proteomes" id="UP000249842">
    <property type="component" value="Unassembled WGS sequence"/>
</dbReference>
<sequence length="655" mass="67995">MSYGPGSFKRALKRSICLAPLCLALSATPAQLAPAHTPGAPSAGTFDVFETSIPDLQAALSSGKVTSRQLVEAYLARIAAYDQAGPRLNAIVTLNPHALAEADALDRERRTKGPRGPLHGVPLLVKDNYDTAEMPTAGGTLALANSQPSDDAFAIQRLRAAGAIILGKTAMHELASGVTTVSSLTGITRNPYDPARSPGGSSGGTAAAVAANFAVAGMGSDTCGSIRIPAAYQNLFGIRETQGLSSRAGMIPLSSSQDIGGPLARSVTDLAVLLDATVGPDPADPSTLGAGAHVPKSYLAALRPQGLKGARIGVLRAMFGAAPEDKEGLQIVDRALDAMRAQGAEVVEVQVPGMDDLLKDSSVINYEFKFELADYLARHPGTPVKSLAAIIAGGLDHDEVDGRLRQRDAVERKESDGYRAALAKRRALHDLMIKVMAEQRLDAVAYPTSLRKPPLIGGDDVGGGASCQLSATTGLPAIAIPAGFTASALPIGLELLGGDFAEPTLLRLAYGWEQTARPRRAPFSTPRLVEGHAPGPLGSTVVATAPDGRGPAAEVRFSYDQTTGVLGFDAKVVRLGADRVTAVTLQRREGEGSGPVIAQLVATGRTATASSLTLRARDRADFLAGRLFVQLYTRAAPLGVGRADLVPGAYRAPSK</sequence>
<feature type="chain" id="PRO_5016335183" evidence="1">
    <location>
        <begin position="33"/>
        <end position="655"/>
    </location>
</feature>
<evidence type="ECO:0000313" key="4">
    <source>
        <dbReference type="Proteomes" id="UP000249842"/>
    </source>
</evidence>
<dbReference type="SUPFAM" id="SSF75304">
    <property type="entry name" value="Amidase signature (AS) enzymes"/>
    <property type="match status" value="1"/>
</dbReference>
<dbReference type="PANTHER" id="PTHR42678">
    <property type="entry name" value="AMIDASE"/>
    <property type="match status" value="1"/>
</dbReference>
<keyword evidence="4" id="KW-1185">Reference proteome</keyword>
<keyword evidence="1" id="KW-0732">Signal</keyword>
<dbReference type="EMBL" id="QFYP01000001">
    <property type="protein sequence ID" value="RAK58408.1"/>
    <property type="molecule type" value="Genomic_DNA"/>
</dbReference>
<name>A0A328B053_9CAUL</name>
<reference evidence="4" key="1">
    <citation type="submission" date="2018-05" db="EMBL/GenBank/DDBJ databases">
        <authorList>
            <person name="Li X."/>
        </authorList>
    </citation>
    <scope>NUCLEOTIDE SEQUENCE [LARGE SCALE GENOMIC DNA]</scope>
    <source>
        <strain evidence="4">HKS-05</strain>
    </source>
</reference>
<evidence type="ECO:0000256" key="1">
    <source>
        <dbReference type="SAM" id="SignalP"/>
    </source>
</evidence>
<dbReference type="AlphaFoldDB" id="A0A328B053"/>
<gene>
    <name evidence="3" type="ORF">DJ021_00590</name>
</gene>
<organism evidence="3 4">
    <name type="scientific">Phenylobacterium hankyongense</name>
    <dbReference type="NCBI Taxonomy" id="1813876"/>
    <lineage>
        <taxon>Bacteria</taxon>
        <taxon>Pseudomonadati</taxon>
        <taxon>Pseudomonadota</taxon>
        <taxon>Alphaproteobacteria</taxon>
        <taxon>Caulobacterales</taxon>
        <taxon>Caulobacteraceae</taxon>
        <taxon>Phenylobacterium</taxon>
    </lineage>
</organism>
<feature type="signal peptide" evidence="1">
    <location>
        <begin position="1"/>
        <end position="32"/>
    </location>
</feature>
<proteinExistence type="predicted"/>
<accession>A0A328B053</accession>
<dbReference type="Pfam" id="PF01425">
    <property type="entry name" value="Amidase"/>
    <property type="match status" value="1"/>
</dbReference>
<comment type="caution">
    <text evidence="3">The sequence shown here is derived from an EMBL/GenBank/DDBJ whole genome shotgun (WGS) entry which is preliminary data.</text>
</comment>
<dbReference type="InterPro" id="IPR036928">
    <property type="entry name" value="AS_sf"/>
</dbReference>